<evidence type="ECO:0000313" key="4">
    <source>
        <dbReference type="Proteomes" id="UP000264492"/>
    </source>
</evidence>
<reference evidence="3 4" key="1">
    <citation type="submission" date="2018-08" db="EMBL/GenBank/DDBJ databases">
        <title>Lysobacter sp. zong2l5, whole genome shotgun sequence.</title>
        <authorList>
            <person name="Zhang X."/>
            <person name="Feng G."/>
            <person name="Zhu H."/>
        </authorList>
    </citation>
    <scope>NUCLEOTIDE SEQUENCE [LARGE SCALE GENOMIC DNA]</scope>
    <source>
        <strain evidence="4">zong2l5</strain>
    </source>
</reference>
<dbReference type="PIRSF" id="PIRSF029644">
    <property type="entry name" value="UCP029644"/>
    <property type="match status" value="1"/>
</dbReference>
<dbReference type="OrthoDB" id="9813091at2"/>
<dbReference type="InterPro" id="IPR013783">
    <property type="entry name" value="Ig-like_fold"/>
</dbReference>
<comment type="caution">
    <text evidence="3">The sequence shown here is derived from an EMBL/GenBank/DDBJ whole genome shotgun (WGS) entry which is preliminary data.</text>
</comment>
<dbReference type="SMART" id="SM00257">
    <property type="entry name" value="LysM"/>
    <property type="match status" value="1"/>
</dbReference>
<dbReference type="InterPro" id="IPR006860">
    <property type="entry name" value="FecR"/>
</dbReference>
<dbReference type="SUPFAM" id="SSF54106">
    <property type="entry name" value="LysM domain"/>
    <property type="match status" value="1"/>
</dbReference>
<dbReference type="Proteomes" id="UP000264492">
    <property type="component" value="Unassembled WGS sequence"/>
</dbReference>
<proteinExistence type="predicted"/>
<dbReference type="PANTHER" id="PTHR38731">
    <property type="entry name" value="LIPL45-RELATED LIPOPROTEIN-RELATED"/>
    <property type="match status" value="1"/>
</dbReference>
<dbReference type="InterPro" id="IPR018392">
    <property type="entry name" value="LysM"/>
</dbReference>
<keyword evidence="4" id="KW-1185">Reference proteome</keyword>
<organism evidence="3 4">
    <name type="scientific">Lysobacter silvisoli</name>
    <dbReference type="NCBI Taxonomy" id="2293254"/>
    <lineage>
        <taxon>Bacteria</taxon>
        <taxon>Pseudomonadati</taxon>
        <taxon>Pseudomonadota</taxon>
        <taxon>Gammaproteobacteria</taxon>
        <taxon>Lysobacterales</taxon>
        <taxon>Lysobacteraceae</taxon>
        <taxon>Lysobacter</taxon>
    </lineage>
</organism>
<dbReference type="Gene3D" id="2.60.40.10">
    <property type="entry name" value="Immunoglobulins"/>
    <property type="match status" value="2"/>
</dbReference>
<feature type="region of interest" description="Disordered" evidence="1">
    <location>
        <begin position="443"/>
        <end position="463"/>
    </location>
</feature>
<dbReference type="InterPro" id="IPR016930">
    <property type="entry name" value="UCP029644"/>
</dbReference>
<gene>
    <name evidence="3" type="ORF">DX914_08180</name>
</gene>
<dbReference type="Gene3D" id="2.60.120.1440">
    <property type="match status" value="1"/>
</dbReference>
<evidence type="ECO:0000259" key="2">
    <source>
        <dbReference type="PROSITE" id="PS51782"/>
    </source>
</evidence>
<evidence type="ECO:0000313" key="3">
    <source>
        <dbReference type="EMBL" id="RDZ29061.1"/>
    </source>
</evidence>
<name>A0A371K552_9GAMM</name>
<dbReference type="Pfam" id="PF04773">
    <property type="entry name" value="FecR"/>
    <property type="match status" value="1"/>
</dbReference>
<dbReference type="EMBL" id="QTSU01000001">
    <property type="protein sequence ID" value="RDZ29061.1"/>
    <property type="molecule type" value="Genomic_DNA"/>
</dbReference>
<dbReference type="CDD" id="cd00118">
    <property type="entry name" value="LysM"/>
    <property type="match status" value="1"/>
</dbReference>
<dbReference type="PROSITE" id="PS51782">
    <property type="entry name" value="LYSM"/>
    <property type="match status" value="1"/>
</dbReference>
<feature type="domain" description="LysM" evidence="2">
    <location>
        <begin position="39"/>
        <end position="86"/>
    </location>
</feature>
<sequence>MFDLAVPPHHARRWRAAGRFFAAFLLLVAVSVPAYAQEWSYRVRPGDNLWDLSARHLRPDVDWRRLQRLNRVDDPYRLPPGSLLRFPVSWLRIEPAKATLVALRGQVRAQVSARGDVAAASEGLRLGIGGWIETGAGASATLEFADGSRLLLMANSRIVFDRLSTYGRTGMVDTRMRLQRGRATNRVIPARGPASRYIIETPSATSSVRGTHFRVSAGENEEPAATEVLEGKVQVDGSQGAGVLLRPGYGSIARAGAATSAPVPLLPAPTLDAARSRLDALPLTLAWARTDGAVAYRVEVVRDDAPEVQLFEARTQDTQLRIPALPAGRHRVLLHAIAGNGLGGSDAQHVFELAALPPPLTIRPLDGETLYAPRPRFEWTLSPGAADTLLQLADDPGFERLRAETAVSGTRYRAAQDLPPGRYYWRVAARDAAGRGGAYGDALPFDVSDAPPDPGLQPPQAEQGQLTLRWKDAAPGQRFQVQIARKRDFAQPLLDREVDTPQVSLDRPGGGRWYVRVRPIEDDGYAGPYGPVQEIRLPCRVCYAGAGALVLLLVL</sequence>
<evidence type="ECO:0000256" key="1">
    <source>
        <dbReference type="SAM" id="MobiDB-lite"/>
    </source>
</evidence>
<dbReference type="InterPro" id="IPR036779">
    <property type="entry name" value="LysM_dom_sf"/>
</dbReference>
<protein>
    <submittedName>
        <fullName evidence="3">LysM peptidoglycan-binding domain-containing protein</fullName>
    </submittedName>
</protein>
<accession>A0A371K552</accession>
<dbReference type="Gene3D" id="3.10.350.10">
    <property type="entry name" value="LysM domain"/>
    <property type="match status" value="1"/>
</dbReference>
<dbReference type="AlphaFoldDB" id="A0A371K552"/>
<dbReference type="Pfam" id="PF01476">
    <property type="entry name" value="LysM"/>
    <property type="match status" value="1"/>
</dbReference>